<dbReference type="InterPro" id="IPR014043">
    <property type="entry name" value="Acyl_transferase_dom"/>
</dbReference>
<evidence type="ECO:0000313" key="11">
    <source>
        <dbReference type="Proteomes" id="UP000373149"/>
    </source>
</evidence>
<dbReference type="SMART" id="SM00825">
    <property type="entry name" value="PKS_KS"/>
    <property type="match status" value="1"/>
</dbReference>
<dbReference type="SMART" id="SM00823">
    <property type="entry name" value="PKS_PP"/>
    <property type="match status" value="1"/>
</dbReference>
<dbReference type="Pfam" id="PF16197">
    <property type="entry name" value="KAsynt_C_assoc"/>
    <property type="match status" value="1"/>
</dbReference>
<dbReference type="InterPro" id="IPR016039">
    <property type="entry name" value="Thiolase-like"/>
</dbReference>
<dbReference type="SUPFAM" id="SSF53901">
    <property type="entry name" value="Thiolase-like"/>
    <property type="match status" value="1"/>
</dbReference>
<dbReference type="InterPro" id="IPR009081">
    <property type="entry name" value="PP-bd_ACP"/>
</dbReference>
<dbReference type="CDD" id="cd00833">
    <property type="entry name" value="PKS"/>
    <property type="match status" value="1"/>
</dbReference>
<dbReference type="SUPFAM" id="SSF52151">
    <property type="entry name" value="FabD/lysophospholipase-like"/>
    <property type="match status" value="1"/>
</dbReference>
<dbReference type="Pfam" id="PF00698">
    <property type="entry name" value="Acyl_transf_1"/>
    <property type="match status" value="1"/>
</dbReference>
<feature type="domain" description="Carrier" evidence="8">
    <location>
        <begin position="931"/>
        <end position="1006"/>
    </location>
</feature>
<protein>
    <submittedName>
        <fullName evidence="10">Type I polyketide synthase</fullName>
    </submittedName>
</protein>
<dbReference type="Gene3D" id="3.40.47.10">
    <property type="match status" value="1"/>
</dbReference>
<dbReference type="GO" id="GO:0031177">
    <property type="term" value="F:phosphopantetheine binding"/>
    <property type="evidence" value="ECO:0007669"/>
    <property type="project" value="InterPro"/>
</dbReference>
<evidence type="ECO:0000259" key="8">
    <source>
        <dbReference type="PROSITE" id="PS50075"/>
    </source>
</evidence>
<dbReference type="InterPro" id="IPR020841">
    <property type="entry name" value="PKS_Beta-ketoAc_synthase_dom"/>
</dbReference>
<dbReference type="GO" id="GO:0004312">
    <property type="term" value="F:fatty acid synthase activity"/>
    <property type="evidence" value="ECO:0007669"/>
    <property type="project" value="TreeGrafter"/>
</dbReference>
<proteinExistence type="predicted"/>
<dbReference type="Pfam" id="PF00109">
    <property type="entry name" value="ketoacyl-synt"/>
    <property type="match status" value="1"/>
</dbReference>
<evidence type="ECO:0000256" key="5">
    <source>
        <dbReference type="ARBA" id="ARBA00023268"/>
    </source>
</evidence>
<dbReference type="RefSeq" id="WP_152863976.1">
    <property type="nucleotide sequence ID" value="NZ_VMNX01000062.1"/>
</dbReference>
<dbReference type="InterPro" id="IPR050091">
    <property type="entry name" value="PKS_NRPS_Biosynth_Enz"/>
</dbReference>
<dbReference type="GO" id="GO:0033068">
    <property type="term" value="P:macrolide biosynthetic process"/>
    <property type="evidence" value="ECO:0007669"/>
    <property type="project" value="UniProtKB-ARBA"/>
</dbReference>
<keyword evidence="2" id="KW-0597">Phosphoprotein</keyword>
<dbReference type="AlphaFoldDB" id="A0A5N8WW51"/>
<keyword evidence="4" id="KW-0045">Antibiotic biosynthesis</keyword>
<dbReference type="SMART" id="SM00827">
    <property type="entry name" value="PKS_AT"/>
    <property type="match status" value="1"/>
</dbReference>
<keyword evidence="1" id="KW-0596">Phosphopantetheine</keyword>
<dbReference type="PROSITE" id="PS50075">
    <property type="entry name" value="CARRIER"/>
    <property type="match status" value="1"/>
</dbReference>
<keyword evidence="6" id="KW-0012">Acyltransferase</keyword>
<evidence type="ECO:0000256" key="6">
    <source>
        <dbReference type="ARBA" id="ARBA00023315"/>
    </source>
</evidence>
<evidence type="ECO:0000256" key="7">
    <source>
        <dbReference type="SAM" id="MobiDB-lite"/>
    </source>
</evidence>
<feature type="region of interest" description="Disordered" evidence="7">
    <location>
        <begin position="574"/>
        <end position="610"/>
    </location>
</feature>
<feature type="region of interest" description="Disordered" evidence="7">
    <location>
        <begin position="1050"/>
        <end position="1077"/>
    </location>
</feature>
<feature type="compositionally biased region" description="Gly residues" evidence="7">
    <location>
        <begin position="1060"/>
        <end position="1075"/>
    </location>
</feature>
<dbReference type="PANTHER" id="PTHR43775">
    <property type="entry name" value="FATTY ACID SYNTHASE"/>
    <property type="match status" value="1"/>
</dbReference>
<reference evidence="10 11" key="1">
    <citation type="submission" date="2019-09" db="EMBL/GenBank/DDBJ databases">
        <authorList>
            <person name="Duangmal K."/>
            <person name="Teo W.F.A."/>
            <person name="Lipun K."/>
        </authorList>
    </citation>
    <scope>NUCLEOTIDE SEQUENCE [LARGE SCALE GENOMIC DNA]</scope>
    <source>
        <strain evidence="10 11">K1PN6</strain>
    </source>
</reference>
<keyword evidence="11" id="KW-1185">Reference proteome</keyword>
<dbReference type="PANTHER" id="PTHR43775:SF51">
    <property type="entry name" value="INACTIVE PHENOLPHTHIOCEROL SYNTHESIS POLYKETIDE SYNTHASE TYPE I PKS1-RELATED"/>
    <property type="match status" value="1"/>
</dbReference>
<dbReference type="Gene3D" id="3.30.70.3290">
    <property type="match status" value="1"/>
</dbReference>
<dbReference type="InterPro" id="IPR036736">
    <property type="entry name" value="ACP-like_sf"/>
</dbReference>
<gene>
    <name evidence="10" type="ORF">FPZ41_18375</name>
</gene>
<dbReference type="PROSITE" id="PS52004">
    <property type="entry name" value="KS3_2"/>
    <property type="match status" value="1"/>
</dbReference>
<feature type="compositionally biased region" description="Low complexity" evidence="7">
    <location>
        <begin position="582"/>
        <end position="594"/>
    </location>
</feature>
<dbReference type="Pfam" id="PF00550">
    <property type="entry name" value="PP-binding"/>
    <property type="match status" value="1"/>
</dbReference>
<dbReference type="InterPro" id="IPR016035">
    <property type="entry name" value="Acyl_Trfase/lysoPLipase"/>
</dbReference>
<evidence type="ECO:0000259" key="9">
    <source>
        <dbReference type="PROSITE" id="PS52004"/>
    </source>
</evidence>
<comment type="caution">
    <text evidence="10">The sequence shown here is derived from an EMBL/GenBank/DDBJ whole genome shotgun (WGS) entry which is preliminary data.</text>
</comment>
<dbReference type="FunFam" id="3.40.47.10:FF:000019">
    <property type="entry name" value="Polyketide synthase type I"/>
    <property type="match status" value="1"/>
</dbReference>
<evidence type="ECO:0000256" key="2">
    <source>
        <dbReference type="ARBA" id="ARBA00022553"/>
    </source>
</evidence>
<evidence type="ECO:0000256" key="4">
    <source>
        <dbReference type="ARBA" id="ARBA00023194"/>
    </source>
</evidence>
<feature type="domain" description="Ketosynthase family 3 (KS3)" evidence="9">
    <location>
        <begin position="18"/>
        <end position="438"/>
    </location>
</feature>
<dbReference type="Gene3D" id="1.10.1200.10">
    <property type="entry name" value="ACP-like"/>
    <property type="match status" value="1"/>
</dbReference>
<sequence>MTILSGLEFFDLHDPVAAEPVAVVAMACRLPGGITDPEGLWELLLGVGDAIGPLPADRGWDPDALDGPDRAAVPRRGGFLDGVADFDAGFFGLSPREAVATDPQQRLLLETAWEAVERAGIDPLSLHGTRTGVYVGVSGEDYALVTARAAGDAAAGAVTGTAPGVASGRLAHVLGLRGPALTVDTASSSSLTALHCAVRALRAGECTLALAGGANVLSTPRSLVGYARQGGLAPDGRCKPFSADADGTAWAEGVGVLVLERLSDARRGGHPVLALIRGTAVNADGATDRLTAPSGSAQRELIALALDDAGLGTGDIDAVEAHGTGTRVGDPVEAEALLATYGRQREHPLLIGSVKANLGHAQAAAGVAGVIKTVLAMRHGILPATPHLSEPTPAVDWSAGSARLLSESIDWPATGRPRRAAVSSFGIGGSNAHVVLEQAPPAPVPAEEPGGSPHIVPWVVSARSANALDAAVARLRRLDPADDRARADIAHSLATGRATALPHRTVLLASADGTPTAARCVAEPGLSAVLFAGRSGPHAAQTRALAERFPVFARAFAAVREAFDGLLPEPLPDVVGGDILEPGTPGTHGTPGPSGTAGTGPSGTAGTPRASRTAEPLLFAHEIALYRLLESLDRTPTHVAGHGLGEIAAAHAAGALSLIDACRVVAARVRLAERLASAATVAVRATEAEVAPLLTPDVAVAAVDGPGRLVLSGAAREVARIADAFAAEGRATTALPAPHGLHSPLVVDTLDEFRRDLAGLEPRTPRIPVVSTLTGARVTGTDLASPAHWSGHVSGTVRFADAITALRDAGVHTFLEVGTDATLTASTVELLAWSGVVTVAAQRAGTDPETALLTALARLHVTGSDVHWPALFTGTGTGARRTELPTYPFQRERHWPTPSDPAALPVPARTDDLPAADPDALRALTGPRRVRALLTLVRAEAAAALGHADPGRVEPRLALRSLGLDSYAETELRVRLGKATGLDLPATLFYDQPTPAALAARLAEHLDEQPHTLPDWPADFEEALRDLPGDHPARRSAVHRLEALLADLGRRAPQPAPGGRVDGGHGSNGGAGHGGRATADAADIAAAPVDRLLDLIDQEFPIDKEFPVR</sequence>
<dbReference type="Pfam" id="PF02801">
    <property type="entry name" value="Ketoacyl-synt_C"/>
    <property type="match status" value="1"/>
</dbReference>
<dbReference type="InterPro" id="IPR032821">
    <property type="entry name" value="PKS_assoc"/>
</dbReference>
<dbReference type="SUPFAM" id="SSF55048">
    <property type="entry name" value="Probable ACP-binding domain of malonyl-CoA ACP transacylase"/>
    <property type="match status" value="1"/>
</dbReference>
<dbReference type="InterPro" id="IPR014030">
    <property type="entry name" value="Ketoacyl_synth_N"/>
</dbReference>
<dbReference type="SUPFAM" id="SSF47336">
    <property type="entry name" value="ACP-like"/>
    <property type="match status" value="1"/>
</dbReference>
<accession>A0A5N8WW51</accession>
<dbReference type="InterPro" id="IPR016036">
    <property type="entry name" value="Malonyl_transacylase_ACP-bd"/>
</dbReference>
<dbReference type="GO" id="GO:0006633">
    <property type="term" value="P:fatty acid biosynthetic process"/>
    <property type="evidence" value="ECO:0007669"/>
    <property type="project" value="TreeGrafter"/>
</dbReference>
<keyword evidence="5" id="KW-0511">Multifunctional enzyme</keyword>
<organism evidence="10 11">
    <name type="scientific">Streptomyces acidicola</name>
    <dbReference type="NCBI Taxonomy" id="2596892"/>
    <lineage>
        <taxon>Bacteria</taxon>
        <taxon>Bacillati</taxon>
        <taxon>Actinomycetota</taxon>
        <taxon>Actinomycetes</taxon>
        <taxon>Kitasatosporales</taxon>
        <taxon>Streptomycetaceae</taxon>
        <taxon>Streptomyces</taxon>
    </lineage>
</organism>
<evidence type="ECO:0000256" key="3">
    <source>
        <dbReference type="ARBA" id="ARBA00022679"/>
    </source>
</evidence>
<dbReference type="InterPro" id="IPR014031">
    <property type="entry name" value="Ketoacyl_synth_C"/>
</dbReference>
<dbReference type="InterPro" id="IPR001227">
    <property type="entry name" value="Ac_transferase_dom_sf"/>
</dbReference>
<evidence type="ECO:0000256" key="1">
    <source>
        <dbReference type="ARBA" id="ARBA00022450"/>
    </source>
</evidence>
<dbReference type="Gene3D" id="3.40.366.10">
    <property type="entry name" value="Malonyl-Coenzyme A Acyl Carrier Protein, domain 2"/>
    <property type="match status" value="1"/>
</dbReference>
<dbReference type="Proteomes" id="UP000373149">
    <property type="component" value="Unassembled WGS sequence"/>
</dbReference>
<dbReference type="EMBL" id="VMNX01000062">
    <property type="protein sequence ID" value="MPY50435.1"/>
    <property type="molecule type" value="Genomic_DNA"/>
</dbReference>
<evidence type="ECO:0000313" key="10">
    <source>
        <dbReference type="EMBL" id="MPY50435.1"/>
    </source>
</evidence>
<name>A0A5N8WW51_9ACTN</name>
<dbReference type="InterPro" id="IPR020806">
    <property type="entry name" value="PKS_PP-bd"/>
</dbReference>
<keyword evidence="3" id="KW-0808">Transferase</keyword>